<gene>
    <name evidence="3" type="ORF">S01H1_45063</name>
</gene>
<feature type="non-terminal residue" evidence="3">
    <location>
        <position position="265"/>
    </location>
</feature>
<dbReference type="PANTHER" id="PTHR47099">
    <property type="entry name" value="METHYLCOBAMIDE:COM METHYLTRANSFERASE MTBA"/>
    <property type="match status" value="1"/>
</dbReference>
<dbReference type="PANTHER" id="PTHR47099:SF1">
    <property type="entry name" value="METHYLCOBAMIDE:COM METHYLTRANSFERASE MTBA"/>
    <property type="match status" value="1"/>
</dbReference>
<reference evidence="3" key="1">
    <citation type="journal article" date="2014" name="Front. Microbiol.">
        <title>High frequency of phylogenetically diverse reductive dehalogenase-homologous genes in deep subseafloor sedimentary metagenomes.</title>
        <authorList>
            <person name="Kawai M."/>
            <person name="Futagami T."/>
            <person name="Toyoda A."/>
            <person name="Takaki Y."/>
            <person name="Nishi S."/>
            <person name="Hori S."/>
            <person name="Arai W."/>
            <person name="Tsubouchi T."/>
            <person name="Morono Y."/>
            <person name="Uchiyama I."/>
            <person name="Ito T."/>
            <person name="Fujiyama A."/>
            <person name="Inagaki F."/>
            <person name="Takami H."/>
        </authorList>
    </citation>
    <scope>NUCLEOTIDE SEQUENCE</scope>
    <source>
        <strain evidence="3">Expedition CK06-06</strain>
    </source>
</reference>
<dbReference type="Gene3D" id="3.20.20.210">
    <property type="match status" value="1"/>
</dbReference>
<dbReference type="Pfam" id="PF01208">
    <property type="entry name" value="URO-D"/>
    <property type="match status" value="1"/>
</dbReference>
<comment type="caution">
    <text evidence="3">The sequence shown here is derived from an EMBL/GenBank/DDBJ whole genome shotgun (WGS) entry which is preliminary data.</text>
</comment>
<feature type="region of interest" description="Disordered" evidence="1">
    <location>
        <begin position="1"/>
        <end position="22"/>
    </location>
</feature>
<feature type="non-terminal residue" evidence="3">
    <location>
        <position position="1"/>
    </location>
</feature>
<organism evidence="3">
    <name type="scientific">marine sediment metagenome</name>
    <dbReference type="NCBI Taxonomy" id="412755"/>
    <lineage>
        <taxon>unclassified sequences</taxon>
        <taxon>metagenomes</taxon>
        <taxon>ecological metagenomes</taxon>
    </lineage>
</organism>
<dbReference type="AlphaFoldDB" id="X0U192"/>
<dbReference type="InterPro" id="IPR052024">
    <property type="entry name" value="Methanogen_methyltrans"/>
</dbReference>
<dbReference type="GO" id="GO:0006779">
    <property type="term" value="P:porphyrin-containing compound biosynthetic process"/>
    <property type="evidence" value="ECO:0007669"/>
    <property type="project" value="InterPro"/>
</dbReference>
<evidence type="ECO:0000256" key="1">
    <source>
        <dbReference type="SAM" id="MobiDB-lite"/>
    </source>
</evidence>
<protein>
    <recommendedName>
        <fullName evidence="2">Uroporphyrinogen decarboxylase (URO-D) domain-containing protein</fullName>
    </recommendedName>
</protein>
<name>X0U192_9ZZZZ</name>
<dbReference type="InterPro" id="IPR000257">
    <property type="entry name" value="Uroporphyrinogen_deCOase"/>
</dbReference>
<dbReference type="SUPFAM" id="SSF51726">
    <property type="entry name" value="UROD/MetE-like"/>
    <property type="match status" value="1"/>
</dbReference>
<evidence type="ECO:0000259" key="2">
    <source>
        <dbReference type="Pfam" id="PF01208"/>
    </source>
</evidence>
<feature type="domain" description="Uroporphyrinogen decarboxylase (URO-D)" evidence="2">
    <location>
        <begin position="104"/>
        <end position="262"/>
    </location>
</feature>
<proteinExistence type="predicted"/>
<sequence>DQMWVAKDPAAPDLSPDWHVQPTVVKDDPDERLIRCTVTTPEGDLSYATGTNRYTTWITGRLIKDPERDVDLIEKYMPVPRLDQRRITEAYASLGDAGILRGFVWGEQAGCWQHACCLYGEEPMIFAAIDTPAWVHHLLEVLLVKKLRFIEESLDGARFDLIETGGGAGSSTLISPKMHEEFCLPYARKIHDACHTAGQKVVYHTCGGMMPLLDLIAANGCDASETLSPPAVGGDVADVGEVKRRIGDRVALVGGMNQFQILGEG</sequence>
<dbReference type="EMBL" id="BARS01028771">
    <property type="protein sequence ID" value="GAF99538.1"/>
    <property type="molecule type" value="Genomic_DNA"/>
</dbReference>
<accession>X0U192</accession>
<dbReference type="InterPro" id="IPR038071">
    <property type="entry name" value="UROD/MetE-like_sf"/>
</dbReference>
<dbReference type="GO" id="GO:0004853">
    <property type="term" value="F:uroporphyrinogen decarboxylase activity"/>
    <property type="evidence" value="ECO:0007669"/>
    <property type="project" value="InterPro"/>
</dbReference>
<evidence type="ECO:0000313" key="3">
    <source>
        <dbReference type="EMBL" id="GAF99538.1"/>
    </source>
</evidence>